<sequence length="210" mass="22175">MKILLLSRHIGAMAPFLAGATSATPSSLHIGYIDDAQLAFPGAPFVQAESESVEKLVHRVTRITTRETSPARFDRMLAELDAVYVASGSTFALLEALQTTGNSAVLTEHVRKGLPYVGASAGSIIAGPDVTPASLMDDPADGPALTDFAGLALIDKTVIPHADGQLPPYPPELIRETLDTFGDKYPLIPLRDDQALLIDGETATVVHSSC</sequence>
<dbReference type="GO" id="GO:0006508">
    <property type="term" value="P:proteolysis"/>
    <property type="evidence" value="ECO:0007669"/>
    <property type="project" value="UniProtKB-KW"/>
</dbReference>
<comment type="similarity">
    <text evidence="1">Belongs to the peptidase S51 family.</text>
</comment>
<accession>A0A1T5IBR5</accession>
<dbReference type="RefSeq" id="WP_079726451.1">
    <property type="nucleotide sequence ID" value="NZ_FUZP01000001.1"/>
</dbReference>
<gene>
    <name evidence="6" type="ORF">SAMN06309945_0209</name>
</gene>
<dbReference type="STRING" id="123320.SAMN06309945_0209"/>
<dbReference type="Pfam" id="PF03575">
    <property type="entry name" value="Peptidase_S51"/>
    <property type="match status" value="1"/>
</dbReference>
<reference evidence="6 7" key="1">
    <citation type="submission" date="2017-02" db="EMBL/GenBank/DDBJ databases">
        <authorList>
            <person name="Peterson S.W."/>
        </authorList>
    </citation>
    <scope>NUCLEOTIDE SEQUENCE [LARGE SCALE GENOMIC DNA]</scope>
    <source>
        <strain evidence="6 7">VKM Ac-2059</strain>
    </source>
</reference>
<evidence type="ECO:0000256" key="1">
    <source>
        <dbReference type="ARBA" id="ARBA00006534"/>
    </source>
</evidence>
<dbReference type="GO" id="GO:0008236">
    <property type="term" value="F:serine-type peptidase activity"/>
    <property type="evidence" value="ECO:0007669"/>
    <property type="project" value="UniProtKB-KW"/>
</dbReference>
<dbReference type="InterPro" id="IPR005320">
    <property type="entry name" value="Peptidase_S51"/>
</dbReference>
<evidence type="ECO:0000256" key="5">
    <source>
        <dbReference type="SAM" id="SignalP"/>
    </source>
</evidence>
<evidence type="ECO:0000256" key="2">
    <source>
        <dbReference type="ARBA" id="ARBA00022670"/>
    </source>
</evidence>
<protein>
    <submittedName>
        <fullName evidence="6">Dipeptidase E</fullName>
    </submittedName>
</protein>
<feature type="chain" id="PRO_5039670856" evidence="5">
    <location>
        <begin position="19"/>
        <end position="210"/>
    </location>
</feature>
<feature type="signal peptide" evidence="5">
    <location>
        <begin position="1"/>
        <end position="18"/>
    </location>
</feature>
<dbReference type="AlphaFoldDB" id="A0A1T5IBR5"/>
<keyword evidence="2" id="KW-0645">Protease</keyword>
<dbReference type="OrthoDB" id="3373764at2"/>
<keyword evidence="3" id="KW-0378">Hydrolase</keyword>
<proteinExistence type="inferred from homology"/>
<dbReference type="InterPro" id="IPR029062">
    <property type="entry name" value="Class_I_gatase-like"/>
</dbReference>
<dbReference type="Proteomes" id="UP000190857">
    <property type="component" value="Unassembled WGS sequence"/>
</dbReference>
<dbReference type="EMBL" id="FUZP01000001">
    <property type="protein sequence ID" value="SKC36510.1"/>
    <property type="molecule type" value="Genomic_DNA"/>
</dbReference>
<evidence type="ECO:0000313" key="7">
    <source>
        <dbReference type="Proteomes" id="UP000190857"/>
    </source>
</evidence>
<dbReference type="PANTHER" id="PTHR20842:SF0">
    <property type="entry name" value="ALPHA-ASPARTYL DIPEPTIDASE"/>
    <property type="match status" value="1"/>
</dbReference>
<evidence type="ECO:0000313" key="6">
    <source>
        <dbReference type="EMBL" id="SKC36510.1"/>
    </source>
</evidence>
<organism evidence="6 7">
    <name type="scientific">Okibacterium fritillariae</name>
    <dbReference type="NCBI Taxonomy" id="123320"/>
    <lineage>
        <taxon>Bacteria</taxon>
        <taxon>Bacillati</taxon>
        <taxon>Actinomycetota</taxon>
        <taxon>Actinomycetes</taxon>
        <taxon>Micrococcales</taxon>
        <taxon>Microbacteriaceae</taxon>
        <taxon>Okibacterium</taxon>
    </lineage>
</organism>
<dbReference type="SUPFAM" id="SSF52317">
    <property type="entry name" value="Class I glutamine amidotransferase-like"/>
    <property type="match status" value="1"/>
</dbReference>
<name>A0A1T5IBR5_9MICO</name>
<dbReference type="PANTHER" id="PTHR20842">
    <property type="entry name" value="PROTEASE S51 ALPHA-ASPARTYL DIPEPTIDASE"/>
    <property type="match status" value="1"/>
</dbReference>
<dbReference type="Gene3D" id="3.40.50.880">
    <property type="match status" value="1"/>
</dbReference>
<keyword evidence="4" id="KW-0720">Serine protease</keyword>
<evidence type="ECO:0000256" key="4">
    <source>
        <dbReference type="ARBA" id="ARBA00022825"/>
    </source>
</evidence>
<keyword evidence="5" id="KW-0732">Signal</keyword>
<evidence type="ECO:0000256" key="3">
    <source>
        <dbReference type="ARBA" id="ARBA00022801"/>
    </source>
</evidence>
<keyword evidence="7" id="KW-1185">Reference proteome</keyword>